<comment type="caution">
    <text evidence="1">The sequence shown here is derived from an EMBL/GenBank/DDBJ whole genome shotgun (WGS) entry which is preliminary data.</text>
</comment>
<sequence length="96" mass="10815">MRIANCELRIANWFDLGFYWNGTEYECLISEYDQGAGLAKAGHGLGRNFLPKLQQEYINLYLPKIATQMGGEVVQTVTNGSVTTIRVSMPTQTVRR</sequence>
<accession>A0ABR8DEH1</accession>
<proteinExistence type="predicted"/>
<dbReference type="RefSeq" id="WP_190480625.1">
    <property type="nucleotide sequence ID" value="NZ_JACJSG010000108.1"/>
</dbReference>
<keyword evidence="2" id="KW-1185">Reference proteome</keyword>
<name>A0ABR8DEH1_9NOST</name>
<dbReference type="EMBL" id="JACJSG010000108">
    <property type="protein sequence ID" value="MBD2505635.1"/>
    <property type="molecule type" value="Genomic_DNA"/>
</dbReference>
<reference evidence="1 2" key="1">
    <citation type="journal article" date="2020" name="ISME J.">
        <title>Comparative genomics reveals insights into cyanobacterial evolution and habitat adaptation.</title>
        <authorList>
            <person name="Chen M.Y."/>
            <person name="Teng W.K."/>
            <person name="Zhao L."/>
            <person name="Hu C.X."/>
            <person name="Zhou Y.K."/>
            <person name="Han B.P."/>
            <person name="Song L.R."/>
            <person name="Shu W.S."/>
        </authorList>
    </citation>
    <scope>NUCLEOTIDE SEQUENCE [LARGE SCALE GENOMIC DNA]</scope>
    <source>
        <strain evidence="1 2">FACHB-119</strain>
    </source>
</reference>
<gene>
    <name evidence="1" type="ORF">H6G83_34450</name>
</gene>
<organism evidence="1 2">
    <name type="scientific">Anabaena azotica FACHB-119</name>
    <dbReference type="NCBI Taxonomy" id="947527"/>
    <lineage>
        <taxon>Bacteria</taxon>
        <taxon>Bacillati</taxon>
        <taxon>Cyanobacteriota</taxon>
        <taxon>Cyanophyceae</taxon>
        <taxon>Nostocales</taxon>
        <taxon>Nostocaceae</taxon>
        <taxon>Anabaena</taxon>
        <taxon>Anabaena azotica</taxon>
    </lineage>
</organism>
<dbReference type="Proteomes" id="UP000661112">
    <property type="component" value="Unassembled WGS sequence"/>
</dbReference>
<evidence type="ECO:0000313" key="2">
    <source>
        <dbReference type="Proteomes" id="UP000661112"/>
    </source>
</evidence>
<evidence type="ECO:0000313" key="1">
    <source>
        <dbReference type="EMBL" id="MBD2505635.1"/>
    </source>
</evidence>
<protein>
    <submittedName>
        <fullName evidence="1">Uncharacterized protein</fullName>
    </submittedName>
</protein>